<sequence length="120" mass="13456">MEWYKKCFTQYADFSGRARRKEYWMFTLFNLLAIIVLAIVGSILDSVFGSNGAVTGILLIVYSLAIIIPSLSVTVRRLHDTDKTGWWYLLVFIPFGSLVLLVFTILEGTAGPNTYGPSPK</sequence>
<feature type="transmembrane region" description="Helical" evidence="1">
    <location>
        <begin position="23"/>
        <end position="44"/>
    </location>
</feature>
<dbReference type="RefSeq" id="WP_047782396.1">
    <property type="nucleotide sequence ID" value="NZ_FOLW01000014.1"/>
</dbReference>
<proteinExistence type="predicted"/>
<dbReference type="AlphaFoldDB" id="A0AAJ5BIG2"/>
<feature type="transmembrane region" description="Helical" evidence="1">
    <location>
        <begin position="87"/>
        <end position="106"/>
    </location>
</feature>
<dbReference type="PANTHER" id="PTHR34980">
    <property type="entry name" value="INNER MEMBRANE PROTEIN-RELATED-RELATED"/>
    <property type="match status" value="1"/>
</dbReference>
<reference evidence="2 3" key="1">
    <citation type="submission" date="2016-10" db="EMBL/GenBank/DDBJ databases">
        <authorList>
            <person name="Varghese N."/>
            <person name="Submissions S."/>
        </authorList>
    </citation>
    <scope>NUCLEOTIDE SEQUENCE [LARGE SCALE GENOMIC DNA]</scope>
    <source>
        <strain evidence="2 3">DSM 5563</strain>
    </source>
</reference>
<keyword evidence="1" id="KW-0472">Membrane</keyword>
<protein>
    <submittedName>
        <fullName evidence="2">Uncharacterized membrane protein YhaH, DUF805 family</fullName>
    </submittedName>
</protein>
<comment type="caution">
    <text evidence="2">The sequence shown here is derived from an EMBL/GenBank/DDBJ whole genome shotgun (WGS) entry which is preliminary data.</text>
</comment>
<evidence type="ECO:0000313" key="3">
    <source>
        <dbReference type="Proteomes" id="UP000226420"/>
    </source>
</evidence>
<organism evidence="2 3">
    <name type="scientific">Pragia fontium DSM 5563 = ATCC 49100</name>
    <dbReference type="NCBI Taxonomy" id="1122977"/>
    <lineage>
        <taxon>Bacteria</taxon>
        <taxon>Pseudomonadati</taxon>
        <taxon>Pseudomonadota</taxon>
        <taxon>Gammaproteobacteria</taxon>
        <taxon>Enterobacterales</taxon>
        <taxon>Budviciaceae</taxon>
        <taxon>Pragia</taxon>
    </lineage>
</organism>
<feature type="transmembrane region" description="Helical" evidence="1">
    <location>
        <begin position="56"/>
        <end position="75"/>
    </location>
</feature>
<dbReference type="EMBL" id="FOLW01000014">
    <property type="protein sequence ID" value="SFD34041.1"/>
    <property type="molecule type" value="Genomic_DNA"/>
</dbReference>
<dbReference type="GO" id="GO:0005886">
    <property type="term" value="C:plasma membrane"/>
    <property type="evidence" value="ECO:0007669"/>
    <property type="project" value="TreeGrafter"/>
</dbReference>
<dbReference type="Proteomes" id="UP000226420">
    <property type="component" value="Unassembled WGS sequence"/>
</dbReference>
<evidence type="ECO:0000313" key="2">
    <source>
        <dbReference type="EMBL" id="SFD34041.1"/>
    </source>
</evidence>
<keyword evidence="1" id="KW-0812">Transmembrane</keyword>
<accession>A0AAJ5BIG2</accession>
<keyword evidence="1" id="KW-1133">Transmembrane helix</keyword>
<gene>
    <name evidence="2" type="ORF">SAMN02745723_11414</name>
</gene>
<name>A0AAJ5BIG2_9GAMM</name>
<dbReference type="Pfam" id="PF05656">
    <property type="entry name" value="DUF805"/>
    <property type="match status" value="1"/>
</dbReference>
<dbReference type="InterPro" id="IPR008523">
    <property type="entry name" value="DUF805"/>
</dbReference>
<dbReference type="PANTHER" id="PTHR34980:SF2">
    <property type="entry name" value="INNER MEMBRANE PROTEIN YHAH-RELATED"/>
    <property type="match status" value="1"/>
</dbReference>
<evidence type="ECO:0000256" key="1">
    <source>
        <dbReference type="SAM" id="Phobius"/>
    </source>
</evidence>